<dbReference type="WBParaSite" id="Hba_12279">
    <property type="protein sequence ID" value="Hba_12279"/>
    <property type="gene ID" value="Hba_12279"/>
</dbReference>
<dbReference type="Proteomes" id="UP000095283">
    <property type="component" value="Unplaced"/>
</dbReference>
<sequence>MDVSTSLSVLMHILPAKYHTLISHACII</sequence>
<name>A0A1I7X3V9_HETBA</name>
<proteinExistence type="predicted"/>
<keyword evidence="1" id="KW-1185">Reference proteome</keyword>
<evidence type="ECO:0000313" key="2">
    <source>
        <dbReference type="WBParaSite" id="Hba_12279"/>
    </source>
</evidence>
<organism evidence="1 2">
    <name type="scientific">Heterorhabditis bacteriophora</name>
    <name type="common">Entomopathogenic nematode worm</name>
    <dbReference type="NCBI Taxonomy" id="37862"/>
    <lineage>
        <taxon>Eukaryota</taxon>
        <taxon>Metazoa</taxon>
        <taxon>Ecdysozoa</taxon>
        <taxon>Nematoda</taxon>
        <taxon>Chromadorea</taxon>
        <taxon>Rhabditida</taxon>
        <taxon>Rhabditina</taxon>
        <taxon>Rhabditomorpha</taxon>
        <taxon>Strongyloidea</taxon>
        <taxon>Heterorhabditidae</taxon>
        <taxon>Heterorhabditis</taxon>
    </lineage>
</organism>
<protein>
    <submittedName>
        <fullName evidence="2">Uncharacterized protein</fullName>
    </submittedName>
</protein>
<dbReference type="AlphaFoldDB" id="A0A1I7X3V9"/>
<evidence type="ECO:0000313" key="1">
    <source>
        <dbReference type="Proteomes" id="UP000095283"/>
    </source>
</evidence>
<accession>A0A1I7X3V9</accession>
<reference evidence="2" key="1">
    <citation type="submission" date="2016-11" db="UniProtKB">
        <authorList>
            <consortium name="WormBaseParasite"/>
        </authorList>
    </citation>
    <scope>IDENTIFICATION</scope>
</reference>